<dbReference type="EMBL" id="CAJFCJ010000010">
    <property type="protein sequence ID" value="CAD5119551.1"/>
    <property type="molecule type" value="Genomic_DNA"/>
</dbReference>
<protein>
    <submittedName>
        <fullName evidence="1">DgyrCDS8150</fullName>
    </submittedName>
</protein>
<dbReference type="Proteomes" id="UP000549394">
    <property type="component" value="Unassembled WGS sequence"/>
</dbReference>
<evidence type="ECO:0000313" key="2">
    <source>
        <dbReference type="Proteomes" id="UP000549394"/>
    </source>
</evidence>
<dbReference type="AlphaFoldDB" id="A0A7I8VUY9"/>
<evidence type="ECO:0000313" key="1">
    <source>
        <dbReference type="EMBL" id="CAD5119551.1"/>
    </source>
</evidence>
<keyword evidence="2" id="KW-1185">Reference proteome</keyword>
<accession>A0A7I8VUY9</accession>
<proteinExistence type="predicted"/>
<sequence>MKESCPNCKYRKENIDRIISNEESVIKISYGERLANEKEFEEQCEGECNNDLNCHGLSIFPSNNICILFNKNIQRNTVFRGASAKKTNRQCIKQYNKKAICTRSATGVGFNIIIVYIKTILPWSGNCVGKVKSYLEFFDKRFLTIIGDKNPSTCTDKALGSKPSYFSTFLFARNVMKKVEISIGPCLNKNYYVIMKIDSNTENPYKECTLMNFDKKSNKCFYTCQPKEKKTIDVTIQIDDPEKKVVNFCDLEVKVDGVAAVIENKSTLKNDQRVKRS</sequence>
<name>A0A7I8VUY9_9ANNE</name>
<comment type="caution">
    <text evidence="1">The sequence shown here is derived from an EMBL/GenBank/DDBJ whole genome shotgun (WGS) entry which is preliminary data.</text>
</comment>
<reference evidence="1 2" key="1">
    <citation type="submission" date="2020-08" db="EMBL/GenBank/DDBJ databases">
        <authorList>
            <person name="Hejnol A."/>
        </authorList>
    </citation>
    <scope>NUCLEOTIDE SEQUENCE [LARGE SCALE GENOMIC DNA]</scope>
</reference>
<organism evidence="1 2">
    <name type="scientific">Dimorphilus gyrociliatus</name>
    <dbReference type="NCBI Taxonomy" id="2664684"/>
    <lineage>
        <taxon>Eukaryota</taxon>
        <taxon>Metazoa</taxon>
        <taxon>Spiralia</taxon>
        <taxon>Lophotrochozoa</taxon>
        <taxon>Annelida</taxon>
        <taxon>Polychaeta</taxon>
        <taxon>Polychaeta incertae sedis</taxon>
        <taxon>Dinophilidae</taxon>
        <taxon>Dimorphilus</taxon>
    </lineage>
</organism>
<gene>
    <name evidence="1" type="ORF">DGYR_LOCUS7774</name>
</gene>